<evidence type="ECO:0000256" key="5">
    <source>
        <dbReference type="ARBA" id="ARBA00022640"/>
    </source>
</evidence>
<dbReference type="SUPFAM" id="SSF46911">
    <property type="entry name" value="Ribosomal protein S18"/>
    <property type="match status" value="1"/>
</dbReference>
<dbReference type="GO" id="GO:0006412">
    <property type="term" value="P:translation"/>
    <property type="evidence" value="ECO:0007669"/>
    <property type="project" value="UniProtKB-UniRule"/>
</dbReference>
<evidence type="ECO:0000256" key="8">
    <source>
        <dbReference type="ARBA" id="ARBA00022980"/>
    </source>
</evidence>
<keyword evidence="7 11" id="KW-0694">RNA-binding</keyword>
<comment type="subunit">
    <text evidence="3 11">Part of the 30S ribosomal subunit.</text>
</comment>
<dbReference type="GO" id="GO:0005763">
    <property type="term" value="C:mitochondrial small ribosomal subunit"/>
    <property type="evidence" value="ECO:0007669"/>
    <property type="project" value="TreeGrafter"/>
</dbReference>
<reference evidence="13" key="1">
    <citation type="journal article" date="2015" name="BMC Evol. Biol.">
        <title>Chloroplast phylogenomic analysis of chlorophyte green algae identifies a novel lineage sister to the Sphaeropleales (Chlorophyceae).</title>
        <authorList>
            <person name="Lemieux C."/>
            <person name="Vincent A.T."/>
            <person name="Labarre A."/>
            <person name="Otis C."/>
            <person name="Turmel M."/>
        </authorList>
    </citation>
    <scope>NUCLEOTIDE SEQUENCE</scope>
</reference>
<evidence type="ECO:0000256" key="3">
    <source>
        <dbReference type="ARBA" id="ARBA00011458"/>
    </source>
</evidence>
<keyword evidence="6 11" id="KW-0699">rRNA-binding</keyword>
<accession>A0A0S2LQA8</accession>
<dbReference type="GO" id="GO:0070181">
    <property type="term" value="F:small ribosomal subunit rRNA binding"/>
    <property type="evidence" value="ECO:0007669"/>
    <property type="project" value="TreeGrafter"/>
</dbReference>
<dbReference type="AlphaFoldDB" id="A0A0S2LQA8"/>
<dbReference type="NCBIfam" id="TIGR00165">
    <property type="entry name" value="S18"/>
    <property type="match status" value="1"/>
</dbReference>
<dbReference type="HAMAP" id="MF_00270">
    <property type="entry name" value="Ribosomal_bS18"/>
    <property type="match status" value="1"/>
</dbReference>
<dbReference type="FunFam" id="4.10.640.10:FF:000017">
    <property type="entry name" value="Related to 30s ribosomal protein s18"/>
    <property type="match status" value="1"/>
</dbReference>
<keyword evidence="9 11" id="KW-0687">Ribonucleoprotein</keyword>
<evidence type="ECO:0000256" key="6">
    <source>
        <dbReference type="ARBA" id="ARBA00022730"/>
    </source>
</evidence>
<dbReference type="Pfam" id="PF01084">
    <property type="entry name" value="Ribosomal_S18"/>
    <property type="match status" value="1"/>
</dbReference>
<comment type="similarity">
    <text evidence="2 11 12">Belongs to the bacterial ribosomal protein bS18 family.</text>
</comment>
<evidence type="ECO:0000256" key="11">
    <source>
        <dbReference type="HAMAP-Rule" id="MF_00270"/>
    </source>
</evidence>
<dbReference type="Gene3D" id="4.10.640.10">
    <property type="entry name" value="Ribosomal protein S18"/>
    <property type="match status" value="1"/>
</dbReference>
<protein>
    <recommendedName>
        <fullName evidence="10 11">Small ribosomal subunit protein bS18c</fullName>
    </recommendedName>
</protein>
<organism evidence="13">
    <name type="scientific">Carteria sp. SAG 8-5</name>
    <dbReference type="NCBI Taxonomy" id="1756294"/>
    <lineage>
        <taxon>Eukaryota</taxon>
        <taxon>Viridiplantae</taxon>
        <taxon>Chlorophyta</taxon>
        <taxon>core chlorophytes</taxon>
        <taxon>Chlorophyceae</taxon>
        <taxon>CS clade</taxon>
        <taxon>Chlamydomonadales</taxon>
        <taxon>Chlamydomonadaceae</taxon>
        <taxon>Carteria</taxon>
    </lineage>
</organism>
<dbReference type="GO" id="GO:0009507">
    <property type="term" value="C:chloroplast"/>
    <property type="evidence" value="ECO:0007669"/>
    <property type="project" value="UniProtKB-SubCell"/>
</dbReference>
<sequence length="140" mass="16299">MKIIFPFLMVLKKKSKSNVGLRKFRRKVLSLTQILAGIKTQNQQKIEKQKKTKPIKPIIPPKSLIIILKDKPEKAVYNRRIIDYKHCGLLQRYIGLGGKILPRRQTNLTAKQQRYVAKTIKTARVMGLLPFVSKERGFFR</sequence>
<dbReference type="InterPro" id="IPR036870">
    <property type="entry name" value="Ribosomal_bS18_sf"/>
</dbReference>
<evidence type="ECO:0000256" key="2">
    <source>
        <dbReference type="ARBA" id="ARBA00005589"/>
    </source>
</evidence>
<geneLocation type="chloroplast" evidence="13"/>
<dbReference type="EMBL" id="KT625419">
    <property type="protein sequence ID" value="ALO63385.1"/>
    <property type="molecule type" value="Genomic_DNA"/>
</dbReference>
<comment type="subcellular location">
    <subcellularLocation>
        <location evidence="1 11">Plastid</location>
        <location evidence="1 11">Chloroplast</location>
    </subcellularLocation>
</comment>
<dbReference type="PANTHER" id="PTHR13479:SF40">
    <property type="entry name" value="SMALL RIBOSOMAL SUBUNIT PROTEIN BS18M"/>
    <property type="match status" value="1"/>
</dbReference>
<name>A0A0S2LQA8_9CHLO</name>
<proteinExistence type="inferred from homology"/>
<evidence type="ECO:0000256" key="12">
    <source>
        <dbReference type="RuleBase" id="RU003910"/>
    </source>
</evidence>
<dbReference type="PANTHER" id="PTHR13479">
    <property type="entry name" value="30S RIBOSOMAL PROTEIN S18"/>
    <property type="match status" value="1"/>
</dbReference>
<evidence type="ECO:0000256" key="7">
    <source>
        <dbReference type="ARBA" id="ARBA00022884"/>
    </source>
</evidence>
<evidence type="ECO:0000256" key="10">
    <source>
        <dbReference type="ARBA" id="ARBA00035266"/>
    </source>
</evidence>
<evidence type="ECO:0000256" key="1">
    <source>
        <dbReference type="ARBA" id="ARBA00004229"/>
    </source>
</evidence>
<dbReference type="InterPro" id="IPR001648">
    <property type="entry name" value="Ribosomal_bS18"/>
</dbReference>
<keyword evidence="4 13" id="KW-0150">Chloroplast</keyword>
<keyword evidence="5 13" id="KW-0934">Plastid</keyword>
<gene>
    <name evidence="11 13" type="primary">rps18</name>
</gene>
<keyword evidence="8 11" id="KW-0689">Ribosomal protein</keyword>
<evidence type="ECO:0000256" key="4">
    <source>
        <dbReference type="ARBA" id="ARBA00022528"/>
    </source>
</evidence>
<evidence type="ECO:0000256" key="9">
    <source>
        <dbReference type="ARBA" id="ARBA00023274"/>
    </source>
</evidence>
<dbReference type="GO" id="GO:0003735">
    <property type="term" value="F:structural constituent of ribosome"/>
    <property type="evidence" value="ECO:0007669"/>
    <property type="project" value="InterPro"/>
</dbReference>
<evidence type="ECO:0000313" key="13">
    <source>
        <dbReference type="EMBL" id="ALO63385.1"/>
    </source>
</evidence>
<dbReference type="PRINTS" id="PR00974">
    <property type="entry name" value="RIBOSOMALS18"/>
</dbReference>